<dbReference type="Proteomes" id="UP000677228">
    <property type="component" value="Unassembled WGS sequence"/>
</dbReference>
<evidence type="ECO:0000313" key="3">
    <source>
        <dbReference type="Proteomes" id="UP000682733"/>
    </source>
</evidence>
<dbReference type="EMBL" id="CAJNOK010029927">
    <property type="protein sequence ID" value="CAF1454005.1"/>
    <property type="molecule type" value="Genomic_DNA"/>
</dbReference>
<reference evidence="2" key="1">
    <citation type="submission" date="2021-02" db="EMBL/GenBank/DDBJ databases">
        <authorList>
            <person name="Nowell W R."/>
        </authorList>
    </citation>
    <scope>NUCLEOTIDE SEQUENCE</scope>
</reference>
<protein>
    <submittedName>
        <fullName evidence="2">Uncharacterized protein</fullName>
    </submittedName>
</protein>
<sequence>IFQLAFGRPSSYLQHNLPQPDYDTNLDDIDENAFKDLIERSLKSKKWIKFSKDNNNEDRRKKFLESAHSLQGLWAMPGK</sequence>
<organism evidence="2 3">
    <name type="scientific">Didymodactylos carnosus</name>
    <dbReference type="NCBI Taxonomy" id="1234261"/>
    <lineage>
        <taxon>Eukaryota</taxon>
        <taxon>Metazoa</taxon>
        <taxon>Spiralia</taxon>
        <taxon>Gnathifera</taxon>
        <taxon>Rotifera</taxon>
        <taxon>Eurotatoria</taxon>
        <taxon>Bdelloidea</taxon>
        <taxon>Philodinida</taxon>
        <taxon>Philodinidae</taxon>
        <taxon>Didymodactylos</taxon>
    </lineage>
</organism>
<name>A0A8S2SXT6_9BILA</name>
<comment type="caution">
    <text evidence="2">The sequence shown here is derived from an EMBL/GenBank/DDBJ whole genome shotgun (WGS) entry which is preliminary data.</text>
</comment>
<dbReference type="EMBL" id="CAJOBA010051775">
    <property type="protein sequence ID" value="CAF4248324.1"/>
    <property type="molecule type" value="Genomic_DNA"/>
</dbReference>
<proteinExistence type="predicted"/>
<dbReference type="Proteomes" id="UP000682733">
    <property type="component" value="Unassembled WGS sequence"/>
</dbReference>
<evidence type="ECO:0000313" key="1">
    <source>
        <dbReference type="EMBL" id="CAF1454005.1"/>
    </source>
</evidence>
<dbReference type="AlphaFoldDB" id="A0A8S2SXT6"/>
<gene>
    <name evidence="1" type="ORF">OVA965_LOCUS34956</name>
    <name evidence="2" type="ORF">TMI583_LOCUS35906</name>
</gene>
<accession>A0A8S2SXT6</accession>
<evidence type="ECO:0000313" key="2">
    <source>
        <dbReference type="EMBL" id="CAF4248324.1"/>
    </source>
</evidence>
<feature type="non-terminal residue" evidence="2">
    <location>
        <position position="1"/>
    </location>
</feature>